<dbReference type="AlphaFoldDB" id="A0A846TSC9"/>
<sequence length="235" mass="25194">MDSGIYSLADLRERGLDRQRLNALLEGGSLTRLRKGWYATARAAAPVARAVALGGTLGCLSGCEQHGIWTPNRQLHVMLNPGVPRPAVAGVQLHRLTRATHAPLAPVMDGLREAIARHDVETGLIVTESAVNLGLIGEPAARDLLGSAPAAKRASLTHFMLGAGSGSETRVRLFLQQRRFTVRPQVFIPGVGRVDLLVGESLIIECDSEQHHAAGARYRMDRVRDLASGDLATPP</sequence>
<accession>A0A846TSC9</accession>
<dbReference type="RefSeq" id="WP_156125346.1">
    <property type="nucleotide sequence ID" value="NZ_JAAVUN010000013.1"/>
</dbReference>
<organism evidence="1 2">
    <name type="scientific">Kocuria subflava</name>
    <dbReference type="NCBI Taxonomy" id="1736139"/>
    <lineage>
        <taxon>Bacteria</taxon>
        <taxon>Bacillati</taxon>
        <taxon>Actinomycetota</taxon>
        <taxon>Actinomycetes</taxon>
        <taxon>Micrococcales</taxon>
        <taxon>Micrococcaceae</taxon>
        <taxon>Kocuria</taxon>
    </lineage>
</organism>
<proteinExistence type="predicted"/>
<dbReference type="Proteomes" id="UP000521379">
    <property type="component" value="Unassembled WGS sequence"/>
</dbReference>
<keyword evidence="2" id="KW-1185">Reference proteome</keyword>
<dbReference type="EMBL" id="JAAVUN010000013">
    <property type="protein sequence ID" value="NKE09870.1"/>
    <property type="molecule type" value="Genomic_DNA"/>
</dbReference>
<evidence type="ECO:0000313" key="1">
    <source>
        <dbReference type="EMBL" id="NKE09870.1"/>
    </source>
</evidence>
<name>A0A846TSC9_9MICC</name>
<dbReference type="Gene3D" id="3.40.960.10">
    <property type="entry name" value="VSR Endonuclease"/>
    <property type="match status" value="1"/>
</dbReference>
<gene>
    <name evidence="1" type="ORF">GTW58_07960</name>
</gene>
<protein>
    <submittedName>
        <fullName evidence="1">Uncharacterized protein</fullName>
    </submittedName>
</protein>
<evidence type="ECO:0000313" key="2">
    <source>
        <dbReference type="Proteomes" id="UP000521379"/>
    </source>
</evidence>
<reference evidence="1 2" key="1">
    <citation type="submission" date="2020-02" db="EMBL/GenBank/DDBJ databases">
        <authorList>
            <person name="Sun Q."/>
        </authorList>
    </citation>
    <scope>NUCLEOTIDE SEQUENCE [LARGE SCALE GENOMIC DNA]</scope>
    <source>
        <strain evidence="1 2">YIM 13062</strain>
    </source>
</reference>
<comment type="caution">
    <text evidence="1">The sequence shown here is derived from an EMBL/GenBank/DDBJ whole genome shotgun (WGS) entry which is preliminary data.</text>
</comment>